<dbReference type="AlphaFoldDB" id="A0A8H4M2V1"/>
<dbReference type="OrthoDB" id="4411668at2759"/>
<protein>
    <submittedName>
        <fullName evidence="1">Uncharacterized protein</fullName>
    </submittedName>
</protein>
<comment type="caution">
    <text evidence="1">The sequence shown here is derived from an EMBL/GenBank/DDBJ whole genome shotgun (WGS) entry which is preliminary data.</text>
</comment>
<evidence type="ECO:0000313" key="2">
    <source>
        <dbReference type="Proteomes" id="UP000653565"/>
    </source>
</evidence>
<organism evidence="1 2">
    <name type="scientific">Aspergillus fumigatiaffinis</name>
    <dbReference type="NCBI Taxonomy" id="340414"/>
    <lineage>
        <taxon>Eukaryota</taxon>
        <taxon>Fungi</taxon>
        <taxon>Dikarya</taxon>
        <taxon>Ascomycota</taxon>
        <taxon>Pezizomycotina</taxon>
        <taxon>Eurotiomycetes</taxon>
        <taxon>Eurotiomycetidae</taxon>
        <taxon>Eurotiales</taxon>
        <taxon>Aspergillaceae</taxon>
        <taxon>Aspergillus</taxon>
        <taxon>Aspergillus subgen. Fumigati</taxon>
    </lineage>
</organism>
<dbReference type="EMBL" id="JAAAPX010000259">
    <property type="protein sequence ID" value="KAF4226262.1"/>
    <property type="molecule type" value="Genomic_DNA"/>
</dbReference>
<accession>A0A8H4M2V1</accession>
<reference evidence="1" key="2">
    <citation type="submission" date="2020-04" db="EMBL/GenBank/DDBJ databases">
        <authorList>
            <person name="Santos R.A.C."/>
            <person name="Steenwyk J.L."/>
            <person name="Rivero-Menendez O."/>
            <person name="Mead M.E."/>
            <person name="Silva L.P."/>
            <person name="Bastos R.W."/>
            <person name="Alastruey-Izquierdo A."/>
            <person name="Goldman G.H."/>
            <person name="Rokas A."/>
        </authorList>
    </citation>
    <scope>NUCLEOTIDE SEQUENCE</scope>
    <source>
        <strain evidence="1">CNM-CM6805</strain>
    </source>
</reference>
<gene>
    <name evidence="1" type="ORF">CNMCM6805_004789</name>
</gene>
<proteinExistence type="predicted"/>
<dbReference type="Proteomes" id="UP000653565">
    <property type="component" value="Unassembled WGS sequence"/>
</dbReference>
<keyword evidence="2" id="KW-1185">Reference proteome</keyword>
<reference evidence="1" key="1">
    <citation type="journal article" date="2020" name="bioRxiv">
        <title>Genomic and phenotypic heterogeneity of clinical isolates of the human pathogens Aspergillus fumigatus, Aspergillus lentulus and Aspergillus fumigatiaffinis.</title>
        <authorList>
            <person name="dos Santos R.A.C."/>
            <person name="Steenwyk J.L."/>
            <person name="Rivero-Menendez O."/>
            <person name="Mead M.E."/>
            <person name="Silva L.P."/>
            <person name="Bastos R.W."/>
            <person name="Alastruey-Izquierdo A."/>
            <person name="Goldman G.H."/>
            <person name="Rokas A."/>
        </authorList>
    </citation>
    <scope>NUCLEOTIDE SEQUENCE</scope>
    <source>
        <strain evidence="1">CNM-CM6805</strain>
    </source>
</reference>
<name>A0A8H4M2V1_9EURO</name>
<sequence length="211" mass="23952">MDYAMEKAQCSCLKYATRAWQRIEHMVEINLEIIVIATTQTIDFALQSQRCPLHTLSLVSSATEIRDVLLQIYERLVSFLRIAVTTYTYSDTTPFEQTSFIPAGQPKPWSADCLQYGSVQSVQDRPVSSGVVCRPSRMALGEHELSDEESRYLALDMICRSLRNLTKALRQMDRSDNANLRKADSRVVTLLFQVTRLLDSVTANLHAWKAS</sequence>
<evidence type="ECO:0000313" key="1">
    <source>
        <dbReference type="EMBL" id="KAF4226262.1"/>
    </source>
</evidence>